<reference evidence="3" key="5">
    <citation type="submission" date="2022-05" db="EMBL/GenBank/DDBJ databases">
        <title>Draft genome sequences of Clostridium perfringens strains isolated from Peru.</title>
        <authorList>
            <person name="Hurtado R."/>
            <person name="Lima L."/>
            <person name="Sousa T."/>
            <person name="Jaiswal A.K."/>
            <person name="Tiwari S."/>
            <person name="Maturrano L."/>
            <person name="Brenig B."/>
            <person name="Azevedo V."/>
        </authorList>
    </citation>
    <scope>NUCLEOTIDE SEQUENCE</scope>
    <source>
        <strain evidence="3">CP4</strain>
    </source>
</reference>
<dbReference type="GO" id="GO:0000287">
    <property type="term" value="F:magnesium ion binding"/>
    <property type="evidence" value="ECO:0007669"/>
    <property type="project" value="TreeGrafter"/>
</dbReference>
<dbReference type="Proteomes" id="UP001141166">
    <property type="component" value="Unassembled WGS sequence"/>
</dbReference>
<dbReference type="InterPro" id="IPR006379">
    <property type="entry name" value="HAD-SF_hydro_IIB"/>
</dbReference>
<reference evidence="1 9" key="3">
    <citation type="submission" date="2019-10" db="EMBL/GenBank/DDBJ databases">
        <title>Evolutionary dynamics of vancomycin-resistant Enterococcus faecium during gastrointestinal tract colonization and bloodstream infection in immunocompromised pediatric patients.</title>
        <authorList>
            <person name="Chilambi G.S."/>
            <person name="Nordstrom H.R."/>
            <person name="Evans D.R."/>
            <person name="Ferrolino J."/>
            <person name="Hayden R.T."/>
            <person name="Maron G.M."/>
            <person name="Vo A.N."/>
            <person name="Gilmore M.S."/>
            <person name="Wolf J."/>
            <person name="Rosch J.W."/>
            <person name="Van Tyne D."/>
        </authorList>
    </citation>
    <scope>NUCLEOTIDE SEQUENCE [LARGE SCALE GENOMIC DNA]</scope>
    <source>
        <strain evidence="1 9">VRECG27</strain>
    </source>
</reference>
<dbReference type="SFLD" id="SFLDS00003">
    <property type="entry name" value="Haloacid_Dehalogenase"/>
    <property type="match status" value="1"/>
</dbReference>
<dbReference type="SUPFAM" id="SSF56784">
    <property type="entry name" value="HAD-like"/>
    <property type="match status" value="1"/>
</dbReference>
<comment type="caution">
    <text evidence="5">The sequence shown here is derived from an EMBL/GenBank/DDBJ whole genome shotgun (WGS) entry which is preliminary data.</text>
</comment>
<dbReference type="GeneID" id="66455387"/>
<dbReference type="Proteomes" id="UP001139644">
    <property type="component" value="Unassembled WGS sequence"/>
</dbReference>
<dbReference type="PANTHER" id="PTHR10000:SF55">
    <property type="entry name" value="5-AMINO-6-(5-PHOSPHO-D-RIBITYLAMINO)URACIL PHOSPHATASE YCSE"/>
    <property type="match status" value="1"/>
</dbReference>
<dbReference type="Pfam" id="PF08282">
    <property type="entry name" value="Hydrolase_3"/>
    <property type="match status" value="1"/>
</dbReference>
<dbReference type="PANTHER" id="PTHR10000">
    <property type="entry name" value="PHOSPHOSERINE PHOSPHATASE"/>
    <property type="match status" value="1"/>
</dbReference>
<reference evidence="6 8" key="2">
    <citation type="submission" date="2018-05" db="EMBL/GenBank/DDBJ databases">
        <title>Vancomycin-resistant Enterococcus faecium strain from Chelyabinsk, Russia.</title>
        <authorList>
            <person name="Gostev V."/>
            <person name="Goncharov A."/>
            <person name="Kolodzhieva V."/>
            <person name="Suvorov A."/>
            <person name="Sidorenko S."/>
            <person name="Zueva L."/>
        </authorList>
    </citation>
    <scope>NUCLEOTIDE SEQUENCE [LARGE SCALE GENOMIC DNA]</scope>
    <source>
        <strain evidence="6 8">20</strain>
    </source>
</reference>
<dbReference type="Gene3D" id="3.40.50.1000">
    <property type="entry name" value="HAD superfamily/HAD-like"/>
    <property type="match status" value="1"/>
</dbReference>
<dbReference type="GO" id="GO:0016791">
    <property type="term" value="F:phosphatase activity"/>
    <property type="evidence" value="ECO:0007669"/>
    <property type="project" value="TreeGrafter"/>
</dbReference>
<evidence type="ECO:0000313" key="1">
    <source>
        <dbReference type="EMBL" id="KAB7577919.1"/>
    </source>
</evidence>
<dbReference type="EMBL" id="WEFP01000001">
    <property type="protein sequence ID" value="KAB7577919.1"/>
    <property type="molecule type" value="Genomic_DNA"/>
</dbReference>
<keyword evidence="5" id="KW-0378">Hydrolase</keyword>
<proteinExistence type="predicted"/>
<name>A0A132ZE72_ENTFC</name>
<evidence type="ECO:0000313" key="6">
    <source>
        <dbReference type="EMBL" id="PZM56464.1"/>
    </source>
</evidence>
<sequence>MDEMKLIGIDLDGTLLNSDQSISQKNARTMKHLPEDCFPFICSGREVEDINNILKKSGLRIPAVGLNGSVGFDGEKKIFESSFDKNDVKKIDSVLSKFPTKIYTNLGSYESQNYKNKMKKIFHEVGSEFSIKELNYELEYEKSICSIPYNNIEEIIEKDAISIYKFFIFIPNRQLKANIFNHLKKMLNVSVTESAPVNIEIVPQNVSKGVVFDRLESIYNLKKPLRIAIGDSLNDLSMFESADISFAMGNSHQEIMKKADYVTVSNDKDGVSQAFERILTI</sequence>
<dbReference type="EMBL" id="JARPTX010000003">
    <property type="protein sequence ID" value="MDT2368908.1"/>
    <property type="molecule type" value="Genomic_DNA"/>
</dbReference>
<dbReference type="GO" id="GO:0005829">
    <property type="term" value="C:cytosol"/>
    <property type="evidence" value="ECO:0007669"/>
    <property type="project" value="TreeGrafter"/>
</dbReference>
<dbReference type="EMBL" id="PCGC01000006">
    <property type="protein sequence ID" value="PHL22199.1"/>
    <property type="molecule type" value="Genomic_DNA"/>
</dbReference>
<accession>A0A132ZE72</accession>
<reference evidence="4" key="6">
    <citation type="submission" date="2023-03" db="EMBL/GenBank/DDBJ databases">
        <authorList>
            <person name="Shen W."/>
            <person name="Cai J."/>
        </authorList>
    </citation>
    <scope>NUCLEOTIDE SEQUENCE</scope>
    <source>
        <strain evidence="4">B1010-2</strain>
    </source>
</reference>
<dbReference type="InterPro" id="IPR036412">
    <property type="entry name" value="HAD-like_sf"/>
</dbReference>
<reference evidence="5 7" key="1">
    <citation type="submission" date="2017-10" db="EMBL/GenBank/DDBJ databases">
        <title>Draft genomes of the Enterococcus faecium isolated from human feces before and after Helicobacter pylori eradication therapy.</title>
        <authorList>
            <person name="Prianichniikov N.A."/>
            <person name="Glushchenko O.E."/>
            <person name="Malakhova M.V."/>
        </authorList>
    </citation>
    <scope>NUCLEOTIDE SEQUENCE [LARGE SCALE GENOMIC DNA]</scope>
    <source>
        <strain evidence="5 7">Hp_5-7</strain>
    </source>
</reference>
<dbReference type="EMBL" id="JAMWMK010000021">
    <property type="protein sequence ID" value="MDC4248652.1"/>
    <property type="molecule type" value="Genomic_DNA"/>
</dbReference>
<dbReference type="Gene3D" id="3.30.1240.10">
    <property type="match status" value="1"/>
</dbReference>
<dbReference type="PROSITE" id="PS01229">
    <property type="entry name" value="COF_2"/>
    <property type="match status" value="1"/>
</dbReference>
<evidence type="ECO:0000313" key="2">
    <source>
        <dbReference type="EMBL" id="MBX4221870.1"/>
    </source>
</evidence>
<dbReference type="EMBL" id="QHGU01000013">
    <property type="protein sequence ID" value="PZM56464.1"/>
    <property type="molecule type" value="Genomic_DNA"/>
</dbReference>
<dbReference type="InterPro" id="IPR000150">
    <property type="entry name" value="Cof"/>
</dbReference>
<evidence type="ECO:0000313" key="7">
    <source>
        <dbReference type="Proteomes" id="UP000224303"/>
    </source>
</evidence>
<dbReference type="PROSITE" id="PS01228">
    <property type="entry name" value="COF_1"/>
    <property type="match status" value="1"/>
</dbReference>
<dbReference type="SFLD" id="SFLDG01140">
    <property type="entry name" value="C2.B:_Phosphomannomutase_and_P"/>
    <property type="match status" value="1"/>
</dbReference>
<protein>
    <submittedName>
        <fullName evidence="5">Cof-type HAD-IIB family hydrolase</fullName>
    </submittedName>
</protein>
<dbReference type="Proteomes" id="UP000249070">
    <property type="component" value="Unassembled WGS sequence"/>
</dbReference>
<dbReference type="Proteomes" id="UP001260956">
    <property type="component" value="Unassembled WGS sequence"/>
</dbReference>
<dbReference type="NCBIfam" id="TIGR00099">
    <property type="entry name" value="Cof-subfamily"/>
    <property type="match status" value="1"/>
</dbReference>
<gene>
    <name evidence="5" type="ORF">CQR37_03865</name>
    <name evidence="6" type="ORF">DKP91_04245</name>
    <name evidence="1" type="ORF">GBM73_11725</name>
    <name evidence="2" type="ORF">KYX88_03275</name>
    <name evidence="3" type="ORF">M3X98_11465</name>
    <name evidence="4" type="ORF">P6Z85_01715</name>
</gene>
<dbReference type="RefSeq" id="WP_002304764.1">
    <property type="nucleotide sequence ID" value="NZ_AP019394.1"/>
</dbReference>
<reference evidence="2" key="4">
    <citation type="journal article" date="2022" name="J. Anim. Sci.">
        <title>Whole genome sequence analyses-based assessment of virulence potential and antimicrobial susceptibilities and resistance of Enterococcus faecium strains isolated from commercial swine and cattle probiotic products.</title>
        <authorList>
            <person name="Shridhar P.B."/>
            <person name="Amachawadi R.G."/>
            <person name="Tokach M."/>
            <person name="Patel I."/>
            <person name="Gangiredla J."/>
            <person name="Mammel M."/>
            <person name="Nagaraja T.G."/>
        </authorList>
    </citation>
    <scope>NUCLEOTIDE SEQUENCE</scope>
    <source>
        <strain evidence="2">EF215</strain>
    </source>
</reference>
<evidence type="ECO:0000313" key="4">
    <source>
        <dbReference type="EMBL" id="MDT2368908.1"/>
    </source>
</evidence>
<dbReference type="Proteomes" id="UP000469871">
    <property type="component" value="Unassembled WGS sequence"/>
</dbReference>
<evidence type="ECO:0000313" key="3">
    <source>
        <dbReference type="EMBL" id="MDC4248652.1"/>
    </source>
</evidence>
<dbReference type="AlphaFoldDB" id="A0A132ZE72"/>
<evidence type="ECO:0000313" key="9">
    <source>
        <dbReference type="Proteomes" id="UP000469871"/>
    </source>
</evidence>
<evidence type="ECO:0000313" key="8">
    <source>
        <dbReference type="Proteomes" id="UP000249070"/>
    </source>
</evidence>
<dbReference type="EMBL" id="JAIFOC010000026">
    <property type="protein sequence ID" value="MBX4221870.1"/>
    <property type="molecule type" value="Genomic_DNA"/>
</dbReference>
<dbReference type="Proteomes" id="UP000224303">
    <property type="component" value="Unassembled WGS sequence"/>
</dbReference>
<dbReference type="InterPro" id="IPR023214">
    <property type="entry name" value="HAD_sf"/>
</dbReference>
<evidence type="ECO:0000313" key="5">
    <source>
        <dbReference type="EMBL" id="PHL22199.1"/>
    </source>
</evidence>
<organism evidence="5 7">
    <name type="scientific">Enterococcus faecium</name>
    <name type="common">Streptococcus faecium</name>
    <dbReference type="NCBI Taxonomy" id="1352"/>
    <lineage>
        <taxon>Bacteria</taxon>
        <taxon>Bacillati</taxon>
        <taxon>Bacillota</taxon>
        <taxon>Bacilli</taxon>
        <taxon>Lactobacillales</taxon>
        <taxon>Enterococcaceae</taxon>
        <taxon>Enterococcus</taxon>
    </lineage>
</organism>
<dbReference type="NCBIfam" id="TIGR01484">
    <property type="entry name" value="HAD-SF-IIB"/>
    <property type="match status" value="1"/>
</dbReference>